<name>A0AAD1ZBT5_9LAMI</name>
<feature type="region of interest" description="Disordered" evidence="1">
    <location>
        <begin position="405"/>
        <end position="436"/>
    </location>
</feature>
<gene>
    <name evidence="2" type="ORF">FPE_LOCUS13378</name>
</gene>
<dbReference type="EMBL" id="OU503043">
    <property type="protein sequence ID" value="CAI9765948.1"/>
    <property type="molecule type" value="Genomic_DNA"/>
</dbReference>
<dbReference type="AlphaFoldDB" id="A0AAD1ZBT5"/>
<feature type="region of interest" description="Disordered" evidence="1">
    <location>
        <begin position="282"/>
        <end position="390"/>
    </location>
</feature>
<keyword evidence="3" id="KW-1185">Reference proteome</keyword>
<feature type="compositionally biased region" description="Basic and acidic residues" evidence="1">
    <location>
        <begin position="709"/>
        <end position="719"/>
    </location>
</feature>
<feature type="compositionally biased region" description="Basic and acidic residues" evidence="1">
    <location>
        <begin position="1117"/>
        <end position="1131"/>
    </location>
</feature>
<feature type="region of interest" description="Disordered" evidence="1">
    <location>
        <begin position="707"/>
        <end position="731"/>
    </location>
</feature>
<sequence>MSASSKFDLSSGSPDRPLYSSGHRGSYATASLDRSSSFRENVENQILSTLPNMTRSMAFKRLATAAVGIPLEDSLPGSSNSKPLPSPSSDDLRRLKAGVREGGTKARERVKIFNDCLSVINKCFPTIPSRKRSRLDTLSNDRSNALLSTDRSSSGMGISKMGSQSHASTSSFELEQQRSEERTKISIPNKRTRTSMVDPRANTPARPTGVMDKDREILRFPNSGVINGEDRTSSLTVDGWEKSKMKKRRSGIKTDATASSTVMKSADGYRESKQVMQPRLPTDARSRMSDSYGVRPGIANGSVGVGKAESSLQQTGLGTRPSCKAEQDNSPLHERRERPTAPEKERVNLKAVNKANAREDISSGSPTSSSKLNANARASRSGPEGGVSKFSQVVPRATASNDWELSNCTSKLPGAVGANNRKRTPSTRSSSPPVANWVQRPQKISRTARRTNIVPIVPSNDETFTIDTTSEVMRNEKRMPGHSPRQIKLKNDFSSAALSESEESGAAEAKPRDKNKKFDEMDEKCGQNIHKMSTLLLPPRKNKAACGEDHGDGVRRQGRSGRGFTSTRSLMTLTVEKHGNVGTTKQIRSSRFSFEKNERAGRPPTRKPSDRKPYTRQKHAANIAPDFLVGSDDGHEELLAAANAVTNTAQALSSLFWRKMEPLYRFISDTDIAYLKDQVNLGSTVNTSALVPLDSDVSALIHNGFGLNDPRREESETKGVELSPEAPEASTPTEISLYQTLIAALIPEEGNQELCSSGNEDSRFDVFGSCFEMEKDMDSDTFCSPRSQNRDISRYSASNGYRINADGKLFYELDHTFPDHNGGSIPDTGIIPICNHLQNGLLPDQIMPSVECSEYQYNNMSINERLLVEIHSIGLYPDLVPDLCQTGDEEISGDLSRLDEKYQEEVSRKNSLLGKLLNSASEAKELQENLFERCALEKLVGLAYEKYMSCGGPNAHGMKSASGKMAKQAALAFVKRTLERCREFDATGKSCFGEPSYKEIFLSGVAHLVDIQAVNSSADNESGKRQFNTSGCSIEVRTSAPLGALHSPSSNIQEIYSSGAPISANLGSELTTGKEDLWSNRVKKCELPDETVGGTLSSSAGVPSGIGSSLSSSAKGKRSEREGKGNSREALSRSGSTKVGRAALANVKGERKPKAKPRQKTGQLTASVNGPLGKMSERPKTTLFSAPKSNERSGSGTDKDKNLLEEPIDLSGLQLPGMGDLGVPDDLSGQGEDLGSWLNNIEDDGLQDHDYMGGLEIPMDDLSDLNMMV</sequence>
<feature type="compositionally biased region" description="Basic and acidic residues" evidence="1">
    <location>
        <begin position="509"/>
        <end position="518"/>
    </location>
</feature>
<proteinExistence type="predicted"/>
<dbReference type="PANTHER" id="PTHR31115">
    <property type="entry name" value="OS05G0107300 PROTEIN"/>
    <property type="match status" value="1"/>
</dbReference>
<evidence type="ECO:0000313" key="3">
    <source>
        <dbReference type="Proteomes" id="UP000834106"/>
    </source>
</evidence>
<feature type="compositionally biased region" description="Polar residues" evidence="1">
    <location>
        <begin position="1182"/>
        <end position="1196"/>
    </location>
</feature>
<feature type="region of interest" description="Disordered" evidence="1">
    <location>
        <begin position="145"/>
        <end position="183"/>
    </location>
</feature>
<feature type="compositionally biased region" description="Polar residues" evidence="1">
    <location>
        <begin position="362"/>
        <end position="378"/>
    </location>
</feature>
<feature type="region of interest" description="Disordered" evidence="1">
    <location>
        <begin position="495"/>
        <end position="518"/>
    </location>
</feature>
<feature type="region of interest" description="Disordered" evidence="1">
    <location>
        <begin position="541"/>
        <end position="564"/>
    </location>
</feature>
<dbReference type="PANTHER" id="PTHR31115:SF3">
    <property type="entry name" value="EXPRESSED PROTEIN"/>
    <property type="match status" value="1"/>
</dbReference>
<feature type="region of interest" description="Disordered" evidence="1">
    <location>
        <begin position="1089"/>
        <end position="1202"/>
    </location>
</feature>
<feature type="compositionally biased region" description="Low complexity" evidence="1">
    <location>
        <begin position="74"/>
        <end position="89"/>
    </location>
</feature>
<feature type="region of interest" description="Disordered" evidence="1">
    <location>
        <begin position="72"/>
        <end position="94"/>
    </location>
</feature>
<feature type="compositionally biased region" description="Basic and acidic residues" evidence="1">
    <location>
        <begin position="323"/>
        <end position="348"/>
    </location>
</feature>
<organism evidence="2 3">
    <name type="scientific">Fraxinus pennsylvanica</name>
    <dbReference type="NCBI Taxonomy" id="56036"/>
    <lineage>
        <taxon>Eukaryota</taxon>
        <taxon>Viridiplantae</taxon>
        <taxon>Streptophyta</taxon>
        <taxon>Embryophyta</taxon>
        <taxon>Tracheophyta</taxon>
        <taxon>Spermatophyta</taxon>
        <taxon>Magnoliopsida</taxon>
        <taxon>eudicotyledons</taxon>
        <taxon>Gunneridae</taxon>
        <taxon>Pentapetalae</taxon>
        <taxon>asterids</taxon>
        <taxon>lamiids</taxon>
        <taxon>Lamiales</taxon>
        <taxon>Oleaceae</taxon>
        <taxon>Oleeae</taxon>
        <taxon>Fraxinus</taxon>
    </lineage>
</organism>
<feature type="region of interest" description="Disordered" evidence="1">
    <location>
        <begin position="588"/>
        <end position="616"/>
    </location>
</feature>
<feature type="compositionally biased region" description="Low complexity" evidence="1">
    <location>
        <begin position="152"/>
        <end position="165"/>
    </location>
</feature>
<dbReference type="Proteomes" id="UP000834106">
    <property type="component" value="Chromosome 8"/>
</dbReference>
<reference evidence="2" key="1">
    <citation type="submission" date="2023-05" db="EMBL/GenBank/DDBJ databases">
        <authorList>
            <person name="Huff M."/>
        </authorList>
    </citation>
    <scope>NUCLEOTIDE SEQUENCE</scope>
</reference>
<feature type="region of interest" description="Disordered" evidence="1">
    <location>
        <begin position="1"/>
        <end position="37"/>
    </location>
</feature>
<feature type="compositionally biased region" description="Low complexity" evidence="1">
    <location>
        <begin position="1101"/>
        <end position="1114"/>
    </location>
</feature>
<protein>
    <submittedName>
        <fullName evidence="2">Uncharacterized protein</fullName>
    </submittedName>
</protein>
<feature type="compositionally biased region" description="Polar residues" evidence="1">
    <location>
        <begin position="1"/>
        <end position="13"/>
    </location>
</feature>
<feature type="compositionally biased region" description="Basic and acidic residues" evidence="1">
    <location>
        <begin position="593"/>
        <end position="613"/>
    </location>
</feature>
<evidence type="ECO:0000313" key="2">
    <source>
        <dbReference type="EMBL" id="CAI9765948.1"/>
    </source>
</evidence>
<accession>A0AAD1ZBT5</accession>
<feature type="compositionally biased region" description="Basic and acidic residues" evidence="1">
    <location>
        <begin position="546"/>
        <end position="555"/>
    </location>
</feature>
<evidence type="ECO:0000256" key="1">
    <source>
        <dbReference type="SAM" id="MobiDB-lite"/>
    </source>
</evidence>